<dbReference type="AlphaFoldDB" id="A0A328VGG7"/>
<evidence type="ECO:0000313" key="3">
    <source>
        <dbReference type="Proteomes" id="UP000248706"/>
    </source>
</evidence>
<dbReference type="Proteomes" id="UP000248706">
    <property type="component" value="Unassembled WGS sequence"/>
</dbReference>
<reference evidence="2 3" key="1">
    <citation type="submission" date="2016-08" db="EMBL/GenBank/DDBJ databases">
        <title>Analysis of Carbohydrate Active Enzymes in Thermogemmatispora T81 Reveals Carbohydrate Degradation Ability.</title>
        <authorList>
            <person name="Tomazini A."/>
            <person name="Lal S."/>
            <person name="Stott M."/>
            <person name="Henrissat B."/>
            <person name="Polikarpov I."/>
            <person name="Sparling R."/>
            <person name="Levin D.B."/>
        </authorList>
    </citation>
    <scope>NUCLEOTIDE SEQUENCE [LARGE SCALE GENOMIC DNA]</scope>
    <source>
        <strain evidence="2 3">T81</strain>
    </source>
</reference>
<feature type="transmembrane region" description="Helical" evidence="1">
    <location>
        <begin position="73"/>
        <end position="90"/>
    </location>
</feature>
<feature type="transmembrane region" description="Helical" evidence="1">
    <location>
        <begin position="96"/>
        <end position="121"/>
    </location>
</feature>
<accession>A0A328VGG7</accession>
<name>A0A328VGG7_9CHLR</name>
<evidence type="ECO:0000313" key="2">
    <source>
        <dbReference type="EMBL" id="RAQ96988.1"/>
    </source>
</evidence>
<dbReference type="RefSeq" id="WP_112431009.1">
    <property type="nucleotide sequence ID" value="NZ_MCIF01000002.1"/>
</dbReference>
<comment type="caution">
    <text evidence="2">The sequence shown here is derived from an EMBL/GenBank/DDBJ whole genome shotgun (WGS) entry which is preliminary data.</text>
</comment>
<feature type="transmembrane region" description="Helical" evidence="1">
    <location>
        <begin position="39"/>
        <end position="61"/>
    </location>
</feature>
<protein>
    <submittedName>
        <fullName evidence="2">Uncharacterized protein</fullName>
    </submittedName>
</protein>
<feature type="transmembrane region" description="Helical" evidence="1">
    <location>
        <begin position="10"/>
        <end position="27"/>
    </location>
</feature>
<keyword evidence="1" id="KW-1133">Transmembrane helix</keyword>
<keyword evidence="3" id="KW-1185">Reference proteome</keyword>
<keyword evidence="1" id="KW-0812">Transmembrane</keyword>
<dbReference type="OrthoDB" id="160850at2"/>
<evidence type="ECO:0000256" key="1">
    <source>
        <dbReference type="SAM" id="Phobius"/>
    </source>
</evidence>
<gene>
    <name evidence="2" type="ORF">A4R35_15730</name>
</gene>
<organism evidence="2 3">
    <name type="scientific">Thermogemmatispora tikiterensis</name>
    <dbReference type="NCBI Taxonomy" id="1825093"/>
    <lineage>
        <taxon>Bacteria</taxon>
        <taxon>Bacillati</taxon>
        <taxon>Chloroflexota</taxon>
        <taxon>Ktedonobacteria</taxon>
        <taxon>Thermogemmatisporales</taxon>
        <taxon>Thermogemmatisporaceae</taxon>
        <taxon>Thermogemmatispora</taxon>
    </lineage>
</organism>
<keyword evidence="1" id="KW-0472">Membrane</keyword>
<dbReference type="EMBL" id="MCIF01000002">
    <property type="protein sequence ID" value="RAQ96988.1"/>
    <property type="molecule type" value="Genomic_DNA"/>
</dbReference>
<sequence length="125" mass="13677">MISVAPKGKVIGSIILTILWICCFLFIKPTLVFDFGGGVMINLLLLAAIIGLLVLVLYHIFYPSPPIITKLSLTVVLTLVWLALIIFYPFKDPNNTAAGAVGFFTLIGGLAVAILWVYFFCDELI</sequence>
<proteinExistence type="predicted"/>